<evidence type="ECO:0000256" key="1">
    <source>
        <dbReference type="ARBA" id="ARBA00004141"/>
    </source>
</evidence>
<dbReference type="EMBL" id="KB297953">
    <property type="protein sequence ID" value="ELU09794.1"/>
    <property type="molecule type" value="Genomic_DNA"/>
</dbReference>
<gene>
    <name evidence="10" type="ORF">CAPTEDRAFT_169940</name>
</gene>
<protein>
    <recommendedName>
        <fullName evidence="9">Ammonium transporter AmtB-like domain-containing protein</fullName>
    </recommendedName>
</protein>
<feature type="transmembrane region" description="Helical" evidence="8">
    <location>
        <begin position="350"/>
        <end position="368"/>
    </location>
</feature>
<feature type="transmembrane region" description="Helical" evidence="8">
    <location>
        <begin position="278"/>
        <end position="296"/>
    </location>
</feature>
<evidence type="ECO:0000256" key="2">
    <source>
        <dbReference type="ARBA" id="ARBA00005887"/>
    </source>
</evidence>
<dbReference type="EMBL" id="AMQN01006259">
    <property type="status" value="NOT_ANNOTATED_CDS"/>
    <property type="molecule type" value="Genomic_DNA"/>
</dbReference>
<dbReference type="Proteomes" id="UP000014760">
    <property type="component" value="Unassembled WGS sequence"/>
</dbReference>
<dbReference type="HOGENOM" id="CLU_000445_33_1_1"/>
<dbReference type="PANTHER" id="PTHR11730">
    <property type="entry name" value="AMMONIUM TRANSPORTER"/>
    <property type="match status" value="1"/>
</dbReference>
<sequence length="590" mass="63649">MPSVSDVTSGIEDNFWEAAFETNCSTFRISCSSSSSLHCSWGSLTNNLSTTFQDQCFVSRGQTNVSSSGLGTDDKLTGRDASWILTSAVIIFTMQTGKFYFFQLFIWRFGLLEAGCVSPKSETNIMVKNALDVVFGGIMYWSVGFALSFGKGKGSNFFVGTGNYFVQIDDGEDIGFIYALFLFQLSFATTSTTIVSGAMAERTKLLAYNIFSMTNTLIYSVAAHWVWAENGFLHNWGAIDVAGCGPVHLVGGMTGLVAAIILGPRASAKHSQGGTKETLPSPLKAILGMFMLWWGWLRFNSGSVFIVSSSNEWKKAVRAAVNTIVASMGGGVTAVLVGKCTHQGRYDIGTIINGVLGSLVSVTAICTICAPYEAFVVGCIGALLTIAAEWVVRKLKIDDPVGVIPVHLVCAVWGLISVGLLVPEDESLVEGQAGLLKGGQWYLLGVQALSVVLIGSWTLVTSGVSLKVLDLTIGLRLTPEEEERGADIVEHGTTIRPDDLAFHLNNMNHMNSQEEMSIGETSLSNGISTEDIRKHVFRIKAQEMFKELLTSCQRNDLQVIINSSSLQSICLEFRVLPTSSSDDSGVGLHM</sequence>
<evidence type="ECO:0000313" key="12">
    <source>
        <dbReference type="Proteomes" id="UP000014760"/>
    </source>
</evidence>
<organism evidence="10">
    <name type="scientific">Capitella teleta</name>
    <name type="common">Polychaete worm</name>
    <dbReference type="NCBI Taxonomy" id="283909"/>
    <lineage>
        <taxon>Eukaryota</taxon>
        <taxon>Metazoa</taxon>
        <taxon>Spiralia</taxon>
        <taxon>Lophotrochozoa</taxon>
        <taxon>Annelida</taxon>
        <taxon>Polychaeta</taxon>
        <taxon>Sedentaria</taxon>
        <taxon>Scolecida</taxon>
        <taxon>Capitellidae</taxon>
        <taxon>Capitella</taxon>
    </lineage>
</organism>
<accession>R7UTF2</accession>
<dbReference type="Pfam" id="PF00909">
    <property type="entry name" value="Ammonium_transp"/>
    <property type="match status" value="1"/>
</dbReference>
<keyword evidence="12" id="KW-1185">Reference proteome</keyword>
<reference evidence="10 12" key="2">
    <citation type="journal article" date="2013" name="Nature">
        <title>Insights into bilaterian evolution from three spiralian genomes.</title>
        <authorList>
            <person name="Simakov O."/>
            <person name="Marletaz F."/>
            <person name="Cho S.J."/>
            <person name="Edsinger-Gonzales E."/>
            <person name="Havlak P."/>
            <person name="Hellsten U."/>
            <person name="Kuo D.H."/>
            <person name="Larsson T."/>
            <person name="Lv J."/>
            <person name="Arendt D."/>
            <person name="Savage R."/>
            <person name="Osoegawa K."/>
            <person name="de Jong P."/>
            <person name="Grimwood J."/>
            <person name="Chapman J.A."/>
            <person name="Shapiro H."/>
            <person name="Aerts A."/>
            <person name="Otillar R.P."/>
            <person name="Terry A.Y."/>
            <person name="Boore J.L."/>
            <person name="Grigoriev I.V."/>
            <person name="Lindberg D.R."/>
            <person name="Seaver E.C."/>
            <person name="Weisblat D.A."/>
            <person name="Putnam N.H."/>
            <person name="Rokhsar D.S."/>
        </authorList>
    </citation>
    <scope>NUCLEOTIDE SEQUENCE</scope>
    <source>
        <strain evidence="10 12">I ESC-2004</strain>
    </source>
</reference>
<evidence type="ECO:0000256" key="3">
    <source>
        <dbReference type="ARBA" id="ARBA00022448"/>
    </source>
</evidence>
<dbReference type="Gene3D" id="1.10.3430.10">
    <property type="entry name" value="Ammonium transporter AmtB like domains"/>
    <property type="match status" value="1"/>
</dbReference>
<keyword evidence="5 8" id="KW-1133">Transmembrane helix</keyword>
<dbReference type="OMA" id="CAGSDVM"/>
<evidence type="ECO:0000256" key="5">
    <source>
        <dbReference type="ARBA" id="ARBA00022989"/>
    </source>
</evidence>
<feature type="transmembrane region" description="Helical" evidence="8">
    <location>
        <begin position="81"/>
        <end position="101"/>
    </location>
</feature>
<feature type="transmembrane region" description="Helical" evidence="8">
    <location>
        <begin position="404"/>
        <end position="422"/>
    </location>
</feature>
<feature type="transmembrane region" description="Helical" evidence="8">
    <location>
        <begin position="205"/>
        <end position="227"/>
    </location>
</feature>
<keyword evidence="4 8" id="KW-0812">Transmembrane</keyword>
<evidence type="ECO:0000313" key="11">
    <source>
        <dbReference type="EnsemblMetazoa" id="CapteP169940"/>
    </source>
</evidence>
<dbReference type="AlphaFoldDB" id="R7UTF2"/>
<reference evidence="11" key="3">
    <citation type="submission" date="2015-06" db="UniProtKB">
        <authorList>
            <consortium name="EnsemblMetazoa"/>
        </authorList>
    </citation>
    <scope>IDENTIFICATION</scope>
</reference>
<feature type="transmembrane region" description="Helical" evidence="8">
    <location>
        <begin position="316"/>
        <end position="338"/>
    </location>
</feature>
<evidence type="ECO:0000256" key="8">
    <source>
        <dbReference type="SAM" id="Phobius"/>
    </source>
</evidence>
<dbReference type="GO" id="GO:0005886">
    <property type="term" value="C:plasma membrane"/>
    <property type="evidence" value="ECO:0007669"/>
    <property type="project" value="TreeGrafter"/>
</dbReference>
<feature type="domain" description="Ammonium transporter AmtB-like" evidence="9">
    <location>
        <begin position="104"/>
        <end position="494"/>
    </location>
</feature>
<keyword evidence="6 8" id="KW-0472">Membrane</keyword>
<dbReference type="EnsemblMetazoa" id="CapteT169940">
    <property type="protein sequence ID" value="CapteP169940"/>
    <property type="gene ID" value="CapteG169940"/>
</dbReference>
<comment type="subcellular location">
    <subcellularLocation>
        <location evidence="1">Membrane</location>
        <topology evidence="1">Multi-pass membrane protein</topology>
    </subcellularLocation>
</comment>
<dbReference type="SUPFAM" id="SSF111352">
    <property type="entry name" value="Ammonium transporter"/>
    <property type="match status" value="1"/>
</dbReference>
<feature type="transmembrane region" description="Helical" evidence="8">
    <location>
        <begin position="247"/>
        <end position="266"/>
    </location>
</feature>
<dbReference type="InterPro" id="IPR029020">
    <property type="entry name" value="Ammonium/urea_transptr"/>
</dbReference>
<dbReference type="InterPro" id="IPR024041">
    <property type="entry name" value="NH4_transpt_AmtB-like_dom"/>
</dbReference>
<evidence type="ECO:0000256" key="6">
    <source>
        <dbReference type="ARBA" id="ARBA00023136"/>
    </source>
</evidence>
<dbReference type="GO" id="GO:0008519">
    <property type="term" value="F:ammonium channel activity"/>
    <property type="evidence" value="ECO:0007669"/>
    <property type="project" value="InterPro"/>
</dbReference>
<dbReference type="OrthoDB" id="534912at2759"/>
<dbReference type="PANTHER" id="PTHR11730:SF58">
    <property type="entry name" value="AMMONIUM TRANSPORTER"/>
    <property type="match status" value="1"/>
</dbReference>
<evidence type="ECO:0000259" key="9">
    <source>
        <dbReference type="Pfam" id="PF00909"/>
    </source>
</evidence>
<reference evidence="12" key="1">
    <citation type="submission" date="2012-12" db="EMBL/GenBank/DDBJ databases">
        <authorList>
            <person name="Hellsten U."/>
            <person name="Grimwood J."/>
            <person name="Chapman J.A."/>
            <person name="Shapiro H."/>
            <person name="Aerts A."/>
            <person name="Otillar R.P."/>
            <person name="Terry A.Y."/>
            <person name="Boore J.L."/>
            <person name="Simakov O."/>
            <person name="Marletaz F."/>
            <person name="Cho S.-J."/>
            <person name="Edsinger-Gonzales E."/>
            <person name="Havlak P."/>
            <person name="Kuo D.-H."/>
            <person name="Larsson T."/>
            <person name="Lv J."/>
            <person name="Arendt D."/>
            <person name="Savage R."/>
            <person name="Osoegawa K."/>
            <person name="de Jong P."/>
            <person name="Lindberg D.R."/>
            <person name="Seaver E.C."/>
            <person name="Weisblat D.A."/>
            <person name="Putnam N.H."/>
            <person name="Grigoriev I.V."/>
            <person name="Rokhsar D.S."/>
        </authorList>
    </citation>
    <scope>NUCLEOTIDE SEQUENCE</scope>
    <source>
        <strain evidence="12">I ESC-2004</strain>
    </source>
</reference>
<proteinExistence type="inferred from homology"/>
<evidence type="ECO:0000256" key="4">
    <source>
        <dbReference type="ARBA" id="ARBA00022692"/>
    </source>
</evidence>
<feature type="transmembrane region" description="Helical" evidence="8">
    <location>
        <begin position="176"/>
        <end position="198"/>
    </location>
</feature>
<comment type="similarity">
    <text evidence="2">Belongs to the ammonia transporter channel (TC 1.A.11.2) family.</text>
</comment>
<name>R7UTF2_CAPTE</name>
<keyword evidence="7" id="KW-0924">Ammonia transport</keyword>
<dbReference type="FunFam" id="1.10.3430.10:FF:000008">
    <property type="entry name" value="Ammonium transporter"/>
    <property type="match status" value="1"/>
</dbReference>
<feature type="transmembrane region" description="Helical" evidence="8">
    <location>
        <begin position="130"/>
        <end position="149"/>
    </location>
</feature>
<keyword evidence="3" id="KW-0813">Transport</keyword>
<evidence type="ECO:0000313" key="10">
    <source>
        <dbReference type="EMBL" id="ELU09794.1"/>
    </source>
</evidence>
<feature type="transmembrane region" description="Helical" evidence="8">
    <location>
        <begin position="442"/>
        <end position="466"/>
    </location>
</feature>
<evidence type="ECO:0000256" key="7">
    <source>
        <dbReference type="ARBA" id="ARBA00023177"/>
    </source>
</evidence>
<dbReference type="STRING" id="283909.R7UTF2"/>
<feature type="transmembrane region" description="Helical" evidence="8">
    <location>
        <begin position="374"/>
        <end position="392"/>
    </location>
</feature>
<dbReference type="GO" id="GO:0097272">
    <property type="term" value="P:ammonium homeostasis"/>
    <property type="evidence" value="ECO:0007669"/>
    <property type="project" value="TreeGrafter"/>
</dbReference>